<gene>
    <name evidence="2" type="ORF">SAMN05421837_11816</name>
</gene>
<evidence type="ECO:0000256" key="1">
    <source>
        <dbReference type="SAM" id="SignalP"/>
    </source>
</evidence>
<feature type="signal peptide" evidence="1">
    <location>
        <begin position="1"/>
        <end position="29"/>
    </location>
</feature>
<keyword evidence="1" id="KW-0732">Signal</keyword>
<dbReference type="Pfam" id="PF03995">
    <property type="entry name" value="Inhibitor_I36"/>
    <property type="match status" value="1"/>
</dbReference>
<proteinExistence type="predicted"/>
<sequence>MHRVIRRAVFGFSLALALSGTLTLPNASAATTAEQCVPGGADWVCLYDNADFTGQFWSQPAVGVFWLPPRFDNRASAVVNASDKDLWLYKDGFDRGDSVRLAPGQHWTAPPDWDKQLTSMFLS</sequence>
<accession>A0A1H5RI76</accession>
<organism evidence="2 3">
    <name type="scientific">Amycolatopsis pretoriensis</name>
    <dbReference type="NCBI Taxonomy" id="218821"/>
    <lineage>
        <taxon>Bacteria</taxon>
        <taxon>Bacillati</taxon>
        <taxon>Actinomycetota</taxon>
        <taxon>Actinomycetes</taxon>
        <taxon>Pseudonocardiales</taxon>
        <taxon>Pseudonocardiaceae</taxon>
        <taxon>Amycolatopsis</taxon>
    </lineage>
</organism>
<protein>
    <submittedName>
        <fullName evidence="2">Peptidase inhibitor family I36</fullName>
    </submittedName>
</protein>
<evidence type="ECO:0000313" key="2">
    <source>
        <dbReference type="EMBL" id="SEF38065.1"/>
    </source>
</evidence>
<dbReference type="STRING" id="218821.SAMN05421837_11816"/>
<dbReference type="Proteomes" id="UP000198878">
    <property type="component" value="Unassembled WGS sequence"/>
</dbReference>
<dbReference type="OrthoDB" id="3693725at2"/>
<dbReference type="AlphaFoldDB" id="A0A1H5RI76"/>
<reference evidence="3" key="1">
    <citation type="submission" date="2016-10" db="EMBL/GenBank/DDBJ databases">
        <authorList>
            <person name="Varghese N."/>
            <person name="Submissions S."/>
        </authorList>
    </citation>
    <scope>NUCLEOTIDE SEQUENCE [LARGE SCALE GENOMIC DNA]</scope>
    <source>
        <strain evidence="3">DSM 44654</strain>
    </source>
</reference>
<dbReference type="EMBL" id="FNUJ01000018">
    <property type="protein sequence ID" value="SEF38065.1"/>
    <property type="molecule type" value="Genomic_DNA"/>
</dbReference>
<feature type="chain" id="PRO_5011581953" evidence="1">
    <location>
        <begin position="30"/>
        <end position="123"/>
    </location>
</feature>
<keyword evidence="3" id="KW-1185">Reference proteome</keyword>
<dbReference type="RefSeq" id="WP_086673386.1">
    <property type="nucleotide sequence ID" value="NZ_FNUJ01000018.1"/>
</dbReference>
<name>A0A1H5RI76_9PSEU</name>
<evidence type="ECO:0000313" key="3">
    <source>
        <dbReference type="Proteomes" id="UP000198878"/>
    </source>
</evidence>